<evidence type="ECO:0000313" key="2">
    <source>
        <dbReference type="EMBL" id="KAF2179354.1"/>
    </source>
</evidence>
<gene>
    <name evidence="2" type="ORF">K469DRAFT_694058</name>
</gene>
<evidence type="ECO:0000313" key="3">
    <source>
        <dbReference type="Proteomes" id="UP000800200"/>
    </source>
</evidence>
<dbReference type="Gene3D" id="2.60.20.10">
    <property type="entry name" value="Crystallins"/>
    <property type="match status" value="1"/>
</dbReference>
<feature type="chain" id="PRO_5025664566" evidence="1">
    <location>
        <begin position="18"/>
        <end position="133"/>
    </location>
</feature>
<proteinExistence type="predicted"/>
<keyword evidence="1" id="KW-0732">Signal</keyword>
<dbReference type="EMBL" id="ML994667">
    <property type="protein sequence ID" value="KAF2179354.1"/>
    <property type="molecule type" value="Genomic_DNA"/>
</dbReference>
<reference evidence="2" key="1">
    <citation type="journal article" date="2020" name="Stud. Mycol.">
        <title>101 Dothideomycetes genomes: a test case for predicting lifestyles and emergence of pathogens.</title>
        <authorList>
            <person name="Haridas S."/>
            <person name="Albert R."/>
            <person name="Binder M."/>
            <person name="Bloem J."/>
            <person name="Labutti K."/>
            <person name="Salamov A."/>
            <person name="Andreopoulos B."/>
            <person name="Baker S."/>
            <person name="Barry K."/>
            <person name="Bills G."/>
            <person name="Bluhm B."/>
            <person name="Cannon C."/>
            <person name="Castanera R."/>
            <person name="Culley D."/>
            <person name="Daum C."/>
            <person name="Ezra D."/>
            <person name="Gonzalez J."/>
            <person name="Henrissat B."/>
            <person name="Kuo A."/>
            <person name="Liang C."/>
            <person name="Lipzen A."/>
            <person name="Lutzoni F."/>
            <person name="Magnuson J."/>
            <person name="Mondo S."/>
            <person name="Nolan M."/>
            <person name="Ohm R."/>
            <person name="Pangilinan J."/>
            <person name="Park H.-J."/>
            <person name="Ramirez L."/>
            <person name="Alfaro M."/>
            <person name="Sun H."/>
            <person name="Tritt A."/>
            <person name="Yoshinaga Y."/>
            <person name="Zwiers L.-H."/>
            <person name="Turgeon B."/>
            <person name="Goodwin S."/>
            <person name="Spatafora J."/>
            <person name="Crous P."/>
            <person name="Grigoriev I."/>
        </authorList>
    </citation>
    <scope>NUCLEOTIDE SEQUENCE</scope>
    <source>
        <strain evidence="2">CBS 207.26</strain>
    </source>
</reference>
<sequence length="133" mass="14236">MKFSSTAILAFASSVMALPTQDTTTDLSKRQDDHARADLCTDQNGGGHCINFGLRALGISHCWDFKDGGGIDLTTFNDNLSSIFPHDAGAVWTLYENFGCSGRQLGGIVAPGINNLQDFGFNDIASSISVVFR</sequence>
<dbReference type="AlphaFoldDB" id="A0A6A6DIJ9"/>
<organism evidence="2 3">
    <name type="scientific">Zopfia rhizophila CBS 207.26</name>
    <dbReference type="NCBI Taxonomy" id="1314779"/>
    <lineage>
        <taxon>Eukaryota</taxon>
        <taxon>Fungi</taxon>
        <taxon>Dikarya</taxon>
        <taxon>Ascomycota</taxon>
        <taxon>Pezizomycotina</taxon>
        <taxon>Dothideomycetes</taxon>
        <taxon>Dothideomycetes incertae sedis</taxon>
        <taxon>Zopfiaceae</taxon>
        <taxon>Zopfia</taxon>
    </lineage>
</organism>
<feature type="signal peptide" evidence="1">
    <location>
        <begin position="1"/>
        <end position="17"/>
    </location>
</feature>
<name>A0A6A6DIJ9_9PEZI</name>
<dbReference type="Proteomes" id="UP000800200">
    <property type="component" value="Unassembled WGS sequence"/>
</dbReference>
<evidence type="ECO:0000256" key="1">
    <source>
        <dbReference type="SAM" id="SignalP"/>
    </source>
</evidence>
<protein>
    <submittedName>
        <fullName evidence="2">Uncharacterized protein</fullName>
    </submittedName>
</protein>
<keyword evidence="3" id="KW-1185">Reference proteome</keyword>
<dbReference type="OrthoDB" id="3902828at2759"/>
<accession>A0A6A6DIJ9</accession>